<comment type="caution">
    <text evidence="4">The sequence shown here is derived from an EMBL/GenBank/DDBJ whole genome shotgun (WGS) entry which is preliminary data.</text>
</comment>
<dbReference type="Proteomes" id="UP000324800">
    <property type="component" value="Unassembled WGS sequence"/>
</dbReference>
<feature type="region of interest" description="Disordered" evidence="2">
    <location>
        <begin position="538"/>
        <end position="566"/>
    </location>
</feature>
<organism evidence="4 5">
    <name type="scientific">Streblomastix strix</name>
    <dbReference type="NCBI Taxonomy" id="222440"/>
    <lineage>
        <taxon>Eukaryota</taxon>
        <taxon>Metamonada</taxon>
        <taxon>Preaxostyla</taxon>
        <taxon>Oxymonadida</taxon>
        <taxon>Streblomastigidae</taxon>
        <taxon>Streblomastix</taxon>
    </lineage>
</organism>
<proteinExistence type="inferred from homology"/>
<dbReference type="OrthoDB" id="240546at2759"/>
<feature type="region of interest" description="Disordered" evidence="2">
    <location>
        <begin position="285"/>
        <end position="331"/>
    </location>
</feature>
<dbReference type="PANTHER" id="PTHR13056:SF0">
    <property type="entry name" value="VACUOLAR FUSION PROTEIN CCZ1 HOMOLOG-RELATED"/>
    <property type="match status" value="1"/>
</dbReference>
<evidence type="ECO:0000313" key="4">
    <source>
        <dbReference type="EMBL" id="KAA6402793.1"/>
    </source>
</evidence>
<feature type="compositionally biased region" description="Low complexity" evidence="2">
    <location>
        <begin position="541"/>
        <end position="566"/>
    </location>
</feature>
<name>A0A5J4X6X3_9EUKA</name>
<gene>
    <name evidence="4" type="ORF">EZS28_001683</name>
</gene>
<evidence type="ECO:0000259" key="3">
    <source>
        <dbReference type="Pfam" id="PF19031"/>
    </source>
</evidence>
<evidence type="ECO:0000256" key="2">
    <source>
        <dbReference type="SAM" id="MobiDB-lite"/>
    </source>
</evidence>
<feature type="compositionally biased region" description="Acidic residues" evidence="2">
    <location>
        <begin position="474"/>
        <end position="487"/>
    </location>
</feature>
<feature type="compositionally biased region" description="Acidic residues" evidence="2">
    <location>
        <begin position="287"/>
        <end position="301"/>
    </location>
</feature>
<accession>A0A5J4X6X3</accession>
<dbReference type="AlphaFoldDB" id="A0A5J4X6X3"/>
<reference evidence="4 5" key="1">
    <citation type="submission" date="2019-03" db="EMBL/GenBank/DDBJ databases">
        <title>Single cell metagenomics reveals metabolic interactions within the superorganism composed of flagellate Streblomastix strix and complex community of Bacteroidetes bacteria on its surface.</title>
        <authorList>
            <person name="Treitli S.C."/>
            <person name="Kolisko M."/>
            <person name="Husnik F."/>
            <person name="Keeling P."/>
            <person name="Hampl V."/>
        </authorList>
    </citation>
    <scope>NUCLEOTIDE SEQUENCE [LARGE SCALE GENOMIC DNA]</scope>
    <source>
        <strain evidence="4">ST1C</strain>
    </source>
</reference>
<dbReference type="InterPro" id="IPR013176">
    <property type="entry name" value="Ccz1"/>
</dbReference>
<feature type="compositionally biased region" description="Acidic residues" evidence="2">
    <location>
        <begin position="419"/>
        <end position="430"/>
    </location>
</feature>
<feature type="compositionally biased region" description="Basic and acidic residues" evidence="2">
    <location>
        <begin position="436"/>
        <end position="457"/>
    </location>
</feature>
<evidence type="ECO:0000256" key="1">
    <source>
        <dbReference type="ARBA" id="ARBA00005352"/>
    </source>
</evidence>
<dbReference type="Pfam" id="PF19031">
    <property type="entry name" value="Intu_longin_1"/>
    <property type="match status" value="1"/>
</dbReference>
<dbReference type="EMBL" id="SNRW01000184">
    <property type="protein sequence ID" value="KAA6402793.1"/>
    <property type="molecule type" value="Genomic_DNA"/>
</dbReference>
<feature type="compositionally biased region" description="Basic and acidic residues" evidence="2">
    <location>
        <begin position="302"/>
        <end position="328"/>
    </location>
</feature>
<protein>
    <recommendedName>
        <fullName evidence="3">CCZ1/INTU/HSP4 first Longin domain-containing protein</fullName>
    </recommendedName>
</protein>
<dbReference type="PANTHER" id="PTHR13056">
    <property type="entry name" value="VACUOLAR FUSION PROTEIN CCZ1 HOMOLOG-RELATED"/>
    <property type="match status" value="1"/>
</dbReference>
<dbReference type="GO" id="GO:0016192">
    <property type="term" value="P:vesicle-mediated transport"/>
    <property type="evidence" value="ECO:0007669"/>
    <property type="project" value="InterPro"/>
</dbReference>
<sequence>MQIPLLIPTDFVVLYYSSKFTLVSFMLKTERVLIPVEIAAPNGYHQRLELRVQKSSDECSALKEIPFLEQYTTQHAIVQVYCVVIPNSLDAMVRVGRKEKEEAKILYFYPQSTILVEQLKFCGFFEAIVSFATGFSSQFGGHCESVHLEKHRYAFYDPEEQFMLVMILHGELTSRTNDNLRVTLQSFFNHSLSTLDFRSLTCFDHLCGMDVSILSTSSALCAATVTSQIESLLPFVSRIVIFFKQQLVYSELGMNDTFALWVMLFGKMMRKEERKIVVNIRNRMQSDDEEEDDESTTGNEEDQQKKDKETENMKLNEKINGEITKESENEQSSLLLDPSHDNLSFVMLCEVPHITLEQQLDSKAREERKRWRIKKKKELEEKKKNKRDELDRKKQKEENEINSKNGKDKREDKITGTFDDNETDTEEDFNEQQKVQLDKKEEEQKNEEINKQNKQEENIDIEQQDEDNKKCNEEKEDLDETEDDDDIIWNEEEQFDTVPELPLLSPDDLQIMSQILSDLASTSAPFFAFDAGKDKILDNASQGQSNSPSPSSSPSSSTYPSQISSLQTTGCDPLAREVIVRMWHGIWIGGRRVGERQIVAVFPRGSVNNIAQASNKLTEIFEQLKQAYL</sequence>
<feature type="region of interest" description="Disordered" evidence="2">
    <location>
        <begin position="381"/>
        <end position="487"/>
    </location>
</feature>
<comment type="similarity">
    <text evidence="1">Belongs to the CCZ1 family.</text>
</comment>
<dbReference type="GO" id="GO:0035658">
    <property type="term" value="C:Mon1-Ccz1 complex"/>
    <property type="evidence" value="ECO:0007669"/>
    <property type="project" value="InterPro"/>
</dbReference>
<dbReference type="InterPro" id="IPR043987">
    <property type="entry name" value="CCZ1/INTU/HSP4_longin_1"/>
</dbReference>
<evidence type="ECO:0000313" key="5">
    <source>
        <dbReference type="Proteomes" id="UP000324800"/>
    </source>
</evidence>
<feature type="domain" description="CCZ1/INTU/HSP4 first Longin" evidence="3">
    <location>
        <begin position="96"/>
        <end position="171"/>
    </location>
</feature>
<feature type="compositionally biased region" description="Basic and acidic residues" evidence="2">
    <location>
        <begin position="381"/>
        <end position="414"/>
    </location>
</feature>